<comment type="caution">
    <text evidence="1">The sequence shown here is derived from an EMBL/GenBank/DDBJ whole genome shotgun (WGS) entry which is preliminary data.</text>
</comment>
<evidence type="ECO:0000313" key="1">
    <source>
        <dbReference type="EMBL" id="TGY91088.1"/>
    </source>
</evidence>
<organism evidence="1 2">
    <name type="scientific">Petralouisia muris</name>
    <dbReference type="NCBI Taxonomy" id="3032872"/>
    <lineage>
        <taxon>Bacteria</taxon>
        <taxon>Bacillati</taxon>
        <taxon>Bacillota</taxon>
        <taxon>Clostridia</taxon>
        <taxon>Lachnospirales</taxon>
        <taxon>Lachnospiraceae</taxon>
        <taxon>Petralouisia</taxon>
    </lineage>
</organism>
<dbReference type="EMBL" id="SRYA01000071">
    <property type="protein sequence ID" value="TGY91088.1"/>
    <property type="molecule type" value="Genomic_DNA"/>
</dbReference>
<evidence type="ECO:0000313" key="2">
    <source>
        <dbReference type="Proteomes" id="UP000304953"/>
    </source>
</evidence>
<name>A0AC61RQN1_9FIRM</name>
<protein>
    <submittedName>
        <fullName evidence="1">UDP-N-acetylmuramate--L-alanine ligase</fullName>
        <ecNumber evidence="1">6.3.2.8</ecNumber>
    </submittedName>
</protein>
<dbReference type="Proteomes" id="UP000304953">
    <property type="component" value="Unassembled WGS sequence"/>
</dbReference>
<sequence length="459" mass="50251">MYKINFKKPIHLHFIGIGGISMSGLAEILLKENFRISGSDARVSELTDKLTELGASIVFGQRASNITDDIDAVVYTAAIHPDNPELKAAADRQIPTLTRAELLGQIMENYKESIAVSGTHGKTTTTSMITHILLQACTDPTVSVGGILKSIGGNIRVGSSDFFLTEACEYTNSFLNFYPKYALILNIEEDHLDFFKDLEDIRHSFHKFANNVSSGGTLIINGEIERIEEITDGLSCKILTYGMSGSNSYYADNITFNTQGCANFTLMHEGSPIGSISLNVPGLHNVSNALASCALALEMNLPFSHIQQALTEFKGPNRRFEHKGDLRGIAIIDDYAHHPAEITATLTAAANCGKHRIVCVFQPHTYTRTKAFLDEFAKALSLADIVVLADIYAARETDTLGISSKDLQKKLQNSGCECYYFPSFDEIENFLLNKCMNGDLLITMGAGDIVQVGERLLGK</sequence>
<proteinExistence type="predicted"/>
<reference evidence="1" key="1">
    <citation type="submission" date="2019-04" db="EMBL/GenBank/DDBJ databases">
        <title>Microbes associate with the intestines of laboratory mice.</title>
        <authorList>
            <person name="Navarre W."/>
            <person name="Wong E."/>
            <person name="Huang K."/>
            <person name="Tropini C."/>
            <person name="Ng K."/>
            <person name="Yu B."/>
        </authorList>
    </citation>
    <scope>NUCLEOTIDE SEQUENCE</scope>
    <source>
        <strain evidence="1">NM01_1-7b</strain>
    </source>
</reference>
<keyword evidence="2" id="KW-1185">Reference proteome</keyword>
<dbReference type="EC" id="6.3.2.8" evidence="1"/>
<gene>
    <name evidence="1" type="primary">murC</name>
    <name evidence="1" type="ORF">E5329_22865</name>
</gene>
<accession>A0AC61RQN1</accession>
<keyword evidence="1" id="KW-0436">Ligase</keyword>